<dbReference type="AlphaFoldDB" id="A0A8K1GPS5"/>
<accession>A0A8K1GPS5</accession>
<proteinExistence type="predicted"/>
<keyword evidence="3" id="KW-1185">Reference proteome</keyword>
<dbReference type="EMBL" id="SWJQ01000115">
    <property type="protein sequence ID" value="TRZ21701.1"/>
    <property type="molecule type" value="Genomic_DNA"/>
</dbReference>
<protein>
    <submittedName>
        <fullName evidence="2">Uncharacterized protein</fullName>
    </submittedName>
</protein>
<dbReference type="Proteomes" id="UP000796761">
    <property type="component" value="Unassembled WGS sequence"/>
</dbReference>
<feature type="transmembrane region" description="Helical" evidence="1">
    <location>
        <begin position="75"/>
        <end position="96"/>
    </location>
</feature>
<dbReference type="Gene3D" id="1.10.287.210">
    <property type="match status" value="1"/>
</dbReference>
<comment type="caution">
    <text evidence="2">The sequence shown here is derived from an EMBL/GenBank/DDBJ whole genome shotgun (WGS) entry which is preliminary data.</text>
</comment>
<dbReference type="OrthoDB" id="9838443at2759"/>
<evidence type="ECO:0000313" key="3">
    <source>
        <dbReference type="Proteomes" id="UP000796761"/>
    </source>
</evidence>
<gene>
    <name evidence="2" type="ORF">HGM15179_005370</name>
</gene>
<keyword evidence="1" id="KW-0472">Membrane</keyword>
<sequence length="118" mass="12903">MVQNRAAIDYLLLLNQHSCEEFEGLCCFNLSSKAENVKKSIQQLRGMVDSIKQETGDWFDNIFKGVGLSNIASSWVKTGLLVLFIILIVAIATGLVKNLIMNAIFSTTTSGAFSGTCH</sequence>
<keyword evidence="1" id="KW-0812">Transmembrane</keyword>
<evidence type="ECO:0000313" key="2">
    <source>
        <dbReference type="EMBL" id="TRZ21701.1"/>
    </source>
</evidence>
<keyword evidence="1" id="KW-1133">Transmembrane helix</keyword>
<dbReference type="SUPFAM" id="SSF58069">
    <property type="entry name" value="Virus ectodomain"/>
    <property type="match status" value="1"/>
</dbReference>
<organism evidence="2 3">
    <name type="scientific">Zosterops borbonicus</name>
    <dbReference type="NCBI Taxonomy" id="364589"/>
    <lineage>
        <taxon>Eukaryota</taxon>
        <taxon>Metazoa</taxon>
        <taxon>Chordata</taxon>
        <taxon>Craniata</taxon>
        <taxon>Vertebrata</taxon>
        <taxon>Euteleostomi</taxon>
        <taxon>Archelosauria</taxon>
        <taxon>Archosauria</taxon>
        <taxon>Dinosauria</taxon>
        <taxon>Saurischia</taxon>
        <taxon>Theropoda</taxon>
        <taxon>Coelurosauria</taxon>
        <taxon>Aves</taxon>
        <taxon>Neognathae</taxon>
        <taxon>Neoaves</taxon>
        <taxon>Telluraves</taxon>
        <taxon>Australaves</taxon>
        <taxon>Passeriformes</taxon>
        <taxon>Sylvioidea</taxon>
        <taxon>Zosteropidae</taxon>
        <taxon>Zosterops</taxon>
    </lineage>
</organism>
<name>A0A8K1GPS5_9PASS</name>
<reference evidence="2" key="1">
    <citation type="submission" date="2019-04" db="EMBL/GenBank/DDBJ databases">
        <title>Genome assembly of Zosterops borbonicus 15179.</title>
        <authorList>
            <person name="Leroy T."/>
            <person name="Anselmetti Y."/>
            <person name="Tilak M.-K."/>
            <person name="Nabholz B."/>
        </authorList>
    </citation>
    <scope>NUCLEOTIDE SEQUENCE</scope>
    <source>
        <strain evidence="2">HGM_15179</strain>
        <tissue evidence="2">Muscle</tissue>
    </source>
</reference>
<evidence type="ECO:0000256" key="1">
    <source>
        <dbReference type="SAM" id="Phobius"/>
    </source>
</evidence>